<dbReference type="CDD" id="cd00093">
    <property type="entry name" value="HTH_XRE"/>
    <property type="match status" value="1"/>
</dbReference>
<organism evidence="2 3">
    <name type="scientific">Pannonibacter tanglangensis</name>
    <dbReference type="NCBI Taxonomy" id="2750084"/>
    <lineage>
        <taxon>Bacteria</taxon>
        <taxon>Pseudomonadati</taxon>
        <taxon>Pseudomonadota</taxon>
        <taxon>Alphaproteobacteria</taxon>
        <taxon>Hyphomicrobiales</taxon>
        <taxon>Stappiaceae</taxon>
        <taxon>Pannonibacter</taxon>
    </lineage>
</organism>
<dbReference type="Proteomes" id="UP000541347">
    <property type="component" value="Unassembled WGS sequence"/>
</dbReference>
<proteinExistence type="predicted"/>
<feature type="domain" description="HTH cro/C1-type" evidence="1">
    <location>
        <begin position="30"/>
        <end position="73"/>
    </location>
</feature>
<dbReference type="InterPro" id="IPR010982">
    <property type="entry name" value="Lambda_DNA-bd_dom_sf"/>
</dbReference>
<dbReference type="RefSeq" id="WP_161676185.1">
    <property type="nucleotide sequence ID" value="NZ_JAABLP010000003.1"/>
</dbReference>
<evidence type="ECO:0000259" key="1">
    <source>
        <dbReference type="PROSITE" id="PS50943"/>
    </source>
</evidence>
<dbReference type="Gene3D" id="1.10.260.40">
    <property type="entry name" value="lambda repressor-like DNA-binding domains"/>
    <property type="match status" value="1"/>
</dbReference>
<evidence type="ECO:0000313" key="2">
    <source>
        <dbReference type="EMBL" id="NBN64169.1"/>
    </source>
</evidence>
<evidence type="ECO:0000313" key="3">
    <source>
        <dbReference type="Proteomes" id="UP000541347"/>
    </source>
</evidence>
<name>A0ABW9ZMC0_9HYPH</name>
<reference evidence="2 3" key="1">
    <citation type="submission" date="2020-01" db="EMBL/GenBank/DDBJ databases">
        <authorList>
            <person name="Peng S.Y."/>
            <person name="Li J."/>
            <person name="Wang M."/>
            <person name="Wang L."/>
            <person name="Wang C.Q."/>
            <person name="Wang J.R."/>
        </authorList>
    </citation>
    <scope>NUCLEOTIDE SEQUENCE [LARGE SCALE GENOMIC DNA]</scope>
    <source>
        <strain evidence="2 3">XCT-34</strain>
    </source>
</reference>
<dbReference type="SUPFAM" id="SSF47413">
    <property type="entry name" value="lambda repressor-like DNA-binding domains"/>
    <property type="match status" value="1"/>
</dbReference>
<dbReference type="PROSITE" id="PS50943">
    <property type="entry name" value="HTH_CROC1"/>
    <property type="match status" value="1"/>
</dbReference>
<keyword evidence="3" id="KW-1185">Reference proteome</keyword>
<dbReference type="SMART" id="SM00530">
    <property type="entry name" value="HTH_XRE"/>
    <property type="match status" value="1"/>
</dbReference>
<dbReference type="InterPro" id="IPR001387">
    <property type="entry name" value="Cro/C1-type_HTH"/>
</dbReference>
<accession>A0ABW9ZMC0</accession>
<dbReference type="Pfam" id="PF01381">
    <property type="entry name" value="HTH_3"/>
    <property type="match status" value="1"/>
</dbReference>
<gene>
    <name evidence="2" type="ORF">GWI71_10800</name>
</gene>
<sequence>MAPDTPSQPSKQPRRPHYIREWAELAGYASQAELANALDADKSVVSRWYNGASPSLKMQQRLACLLGCEPDALFRRPIDEWMMRFLQGRSADEVRRIKQVLLAAFPIDPNGAGER</sequence>
<dbReference type="EMBL" id="JAABLP010000003">
    <property type="protein sequence ID" value="NBN64169.1"/>
    <property type="molecule type" value="Genomic_DNA"/>
</dbReference>
<comment type="caution">
    <text evidence="2">The sequence shown here is derived from an EMBL/GenBank/DDBJ whole genome shotgun (WGS) entry which is preliminary data.</text>
</comment>
<protein>
    <submittedName>
        <fullName evidence="2">Helix-turn-helix domain-containing protein</fullName>
    </submittedName>
</protein>